<sequence length="143" mass="16468">MTKKHKIVCAIIINDRGKVLLIKRGRKPFVNYWALISGIGESKKGIKPQKGVIEEVNCDLQTESFKGKHLFSLPIKGDQKTKEVVVFVGRVSEKEIEVNPPYSIEYKWFTLDKLKSIKKLAFNHKEIIEKYINESCFSLRSSK</sequence>
<dbReference type="AlphaFoldDB" id="A0A2H0W972"/>
<feature type="domain" description="Nudix hydrolase" evidence="1">
    <location>
        <begin position="3"/>
        <end position="134"/>
    </location>
</feature>
<dbReference type="SUPFAM" id="SSF55811">
    <property type="entry name" value="Nudix"/>
    <property type="match status" value="1"/>
</dbReference>
<name>A0A2H0W972_9BACT</name>
<reference evidence="3" key="1">
    <citation type="submission" date="2017-09" db="EMBL/GenBank/DDBJ databases">
        <title>Depth-based differentiation of microbial function through sediment-hosted aquifers and enrichment of novel symbionts in the deep terrestrial subsurface.</title>
        <authorList>
            <person name="Probst A.J."/>
            <person name="Ladd B."/>
            <person name="Jarett J.K."/>
            <person name="Geller-Mcgrath D.E."/>
            <person name="Sieber C.M.K."/>
            <person name="Emerson J.B."/>
            <person name="Anantharaman K."/>
            <person name="Thomas B.C."/>
            <person name="Malmstrom R."/>
            <person name="Stieglmeier M."/>
            <person name="Klingl A."/>
            <person name="Woyke T."/>
            <person name="Ryan C.M."/>
            <person name="Banfield J.F."/>
        </authorList>
    </citation>
    <scope>NUCLEOTIDE SEQUENCE [LARGE SCALE GENOMIC DNA]</scope>
</reference>
<dbReference type="PANTHER" id="PTHR43736:SF1">
    <property type="entry name" value="DIHYDRONEOPTERIN TRIPHOSPHATE DIPHOSPHATASE"/>
    <property type="match status" value="1"/>
</dbReference>
<dbReference type="InterPro" id="IPR015797">
    <property type="entry name" value="NUDIX_hydrolase-like_dom_sf"/>
</dbReference>
<evidence type="ECO:0000313" key="2">
    <source>
        <dbReference type="EMBL" id="PIS09167.1"/>
    </source>
</evidence>
<dbReference type="Proteomes" id="UP000230093">
    <property type="component" value="Unassembled WGS sequence"/>
</dbReference>
<dbReference type="PANTHER" id="PTHR43736">
    <property type="entry name" value="ADP-RIBOSE PYROPHOSPHATASE"/>
    <property type="match status" value="1"/>
</dbReference>
<comment type="caution">
    <text evidence="2">The sequence shown here is derived from an EMBL/GenBank/DDBJ whole genome shotgun (WGS) entry which is preliminary data.</text>
</comment>
<gene>
    <name evidence="2" type="ORF">COT75_02815</name>
</gene>
<dbReference type="CDD" id="cd02883">
    <property type="entry name" value="NUDIX_Hydrolase"/>
    <property type="match status" value="1"/>
</dbReference>
<dbReference type="Pfam" id="PF00293">
    <property type="entry name" value="NUDIX"/>
    <property type="match status" value="1"/>
</dbReference>
<proteinExistence type="predicted"/>
<evidence type="ECO:0000313" key="3">
    <source>
        <dbReference type="Proteomes" id="UP000230093"/>
    </source>
</evidence>
<organism evidence="2 3">
    <name type="scientific">Candidatus Beckwithbacteria bacterium CG10_big_fil_rev_8_21_14_0_10_34_10</name>
    <dbReference type="NCBI Taxonomy" id="1974495"/>
    <lineage>
        <taxon>Bacteria</taxon>
        <taxon>Candidatus Beckwithiibacteriota</taxon>
    </lineage>
</organism>
<dbReference type="EMBL" id="PEZT01000016">
    <property type="protein sequence ID" value="PIS09167.1"/>
    <property type="molecule type" value="Genomic_DNA"/>
</dbReference>
<evidence type="ECO:0000259" key="1">
    <source>
        <dbReference type="PROSITE" id="PS51462"/>
    </source>
</evidence>
<accession>A0A2H0W972</accession>
<dbReference type="PROSITE" id="PS51462">
    <property type="entry name" value="NUDIX"/>
    <property type="match status" value="1"/>
</dbReference>
<dbReference type="Gene3D" id="3.90.79.10">
    <property type="entry name" value="Nucleoside Triphosphate Pyrophosphohydrolase"/>
    <property type="match status" value="1"/>
</dbReference>
<dbReference type="InterPro" id="IPR000086">
    <property type="entry name" value="NUDIX_hydrolase_dom"/>
</dbReference>
<protein>
    <recommendedName>
        <fullName evidence="1">Nudix hydrolase domain-containing protein</fullName>
    </recommendedName>
</protein>